<dbReference type="GO" id="GO:0016020">
    <property type="term" value="C:membrane"/>
    <property type="evidence" value="ECO:0007669"/>
    <property type="project" value="TreeGrafter"/>
</dbReference>
<dbReference type="Gene3D" id="2.30.29.30">
    <property type="entry name" value="Pleckstrin-homology domain (PH domain)/Phosphotyrosine-binding domain (PTB)"/>
    <property type="match status" value="1"/>
</dbReference>
<feature type="domain" description="C2" evidence="6">
    <location>
        <begin position="2293"/>
        <end position="2417"/>
    </location>
</feature>
<feature type="compositionally biased region" description="Polar residues" evidence="4">
    <location>
        <begin position="4411"/>
        <end position="4433"/>
    </location>
</feature>
<feature type="domain" description="C2" evidence="6">
    <location>
        <begin position="121"/>
        <end position="254"/>
    </location>
</feature>
<evidence type="ECO:0000259" key="5">
    <source>
        <dbReference type="PROSITE" id="PS50003"/>
    </source>
</evidence>
<dbReference type="PANTHER" id="PTHR45911:SF4">
    <property type="entry name" value="MULTIPLE C2 AND TRANSMEMBRANE DOMAIN-CONTAINING PROTEIN"/>
    <property type="match status" value="1"/>
</dbReference>
<dbReference type="Pfam" id="PF00169">
    <property type="entry name" value="PH"/>
    <property type="match status" value="1"/>
</dbReference>
<evidence type="ECO:0000256" key="3">
    <source>
        <dbReference type="SAM" id="Coils"/>
    </source>
</evidence>
<comment type="caution">
    <text evidence="7">The sequence shown here is derived from an EMBL/GenBank/DDBJ whole genome shotgun (WGS) entry which is preliminary data.</text>
</comment>
<evidence type="ECO:0000313" key="8">
    <source>
        <dbReference type="Proteomes" id="UP000794436"/>
    </source>
</evidence>
<feature type="region of interest" description="Disordered" evidence="4">
    <location>
        <begin position="2261"/>
        <end position="2297"/>
    </location>
</feature>
<feature type="domain" description="PH" evidence="5">
    <location>
        <begin position="7"/>
        <end position="108"/>
    </location>
</feature>
<dbReference type="SMART" id="SM00233">
    <property type="entry name" value="PH"/>
    <property type="match status" value="1"/>
</dbReference>
<evidence type="ECO:0000256" key="1">
    <source>
        <dbReference type="ARBA" id="ARBA00022723"/>
    </source>
</evidence>
<dbReference type="CDD" id="cd00030">
    <property type="entry name" value="C2"/>
    <property type="match status" value="4"/>
</dbReference>
<dbReference type="Pfam" id="PF00168">
    <property type="entry name" value="C2"/>
    <property type="match status" value="4"/>
</dbReference>
<feature type="compositionally biased region" description="Polar residues" evidence="4">
    <location>
        <begin position="2284"/>
        <end position="2295"/>
    </location>
</feature>
<keyword evidence="3" id="KW-0175">Coiled coil</keyword>
<dbReference type="PANTHER" id="PTHR45911">
    <property type="entry name" value="C2 DOMAIN-CONTAINING PROTEIN"/>
    <property type="match status" value="1"/>
</dbReference>
<dbReference type="InterPro" id="IPR001849">
    <property type="entry name" value="PH_domain"/>
</dbReference>
<feature type="compositionally biased region" description="Low complexity" evidence="4">
    <location>
        <begin position="267"/>
        <end position="279"/>
    </location>
</feature>
<feature type="region of interest" description="Disordered" evidence="4">
    <location>
        <begin position="265"/>
        <end position="286"/>
    </location>
</feature>
<dbReference type="PROSITE" id="PS50003">
    <property type="entry name" value="PH_DOMAIN"/>
    <property type="match status" value="1"/>
</dbReference>
<protein>
    <submittedName>
        <fullName evidence="7">Uncharacterized protein</fullName>
    </submittedName>
</protein>
<dbReference type="EMBL" id="SPLM01000002">
    <property type="protein sequence ID" value="TMW68436.1"/>
    <property type="molecule type" value="Genomic_DNA"/>
</dbReference>
<feature type="region of interest" description="Disordered" evidence="4">
    <location>
        <begin position="111"/>
        <end position="136"/>
    </location>
</feature>
<feature type="domain" description="C2" evidence="6">
    <location>
        <begin position="654"/>
        <end position="782"/>
    </location>
</feature>
<feature type="region of interest" description="Disordered" evidence="4">
    <location>
        <begin position="4530"/>
        <end position="4549"/>
    </location>
</feature>
<evidence type="ECO:0000256" key="2">
    <source>
        <dbReference type="ARBA" id="ARBA00022837"/>
    </source>
</evidence>
<feature type="compositionally biased region" description="Polar residues" evidence="4">
    <location>
        <begin position="2261"/>
        <end position="2275"/>
    </location>
</feature>
<name>A0A8K1CRE5_PYTOL</name>
<evidence type="ECO:0000256" key="4">
    <source>
        <dbReference type="SAM" id="MobiDB-lite"/>
    </source>
</evidence>
<dbReference type="Gene3D" id="2.60.40.150">
    <property type="entry name" value="C2 domain"/>
    <property type="match status" value="4"/>
</dbReference>
<dbReference type="SMART" id="SM00239">
    <property type="entry name" value="C2"/>
    <property type="match status" value="5"/>
</dbReference>
<evidence type="ECO:0000259" key="6">
    <source>
        <dbReference type="PROSITE" id="PS50004"/>
    </source>
</evidence>
<feature type="compositionally biased region" description="Polar residues" evidence="4">
    <location>
        <begin position="3513"/>
        <end position="3531"/>
    </location>
</feature>
<keyword evidence="2" id="KW-0106">Calcium</keyword>
<dbReference type="PROSITE" id="PS50004">
    <property type="entry name" value="C2"/>
    <property type="match status" value="4"/>
</dbReference>
<dbReference type="FunFam" id="2.60.40.150:FF:000527">
    <property type="entry name" value="Uncharacterized protein"/>
    <property type="match status" value="1"/>
</dbReference>
<feature type="coiled-coil region" evidence="3">
    <location>
        <begin position="5028"/>
        <end position="5055"/>
    </location>
</feature>
<proteinExistence type="predicted"/>
<accession>A0A8K1CRE5</accession>
<feature type="domain" description="C2" evidence="6">
    <location>
        <begin position="317"/>
        <end position="444"/>
    </location>
</feature>
<feature type="compositionally biased region" description="Pro residues" evidence="4">
    <location>
        <begin position="126"/>
        <end position="135"/>
    </location>
</feature>
<dbReference type="OrthoDB" id="270970at2759"/>
<feature type="region of interest" description="Disordered" evidence="4">
    <location>
        <begin position="1755"/>
        <end position="1782"/>
    </location>
</feature>
<dbReference type="InterPro" id="IPR035892">
    <property type="entry name" value="C2_domain_sf"/>
</dbReference>
<reference evidence="7" key="1">
    <citation type="submission" date="2019-03" db="EMBL/GenBank/DDBJ databases">
        <title>Long read genome sequence of the mycoparasitic Pythium oligandrum ATCC 38472 isolated from sugarbeet rhizosphere.</title>
        <authorList>
            <person name="Gaulin E."/>
        </authorList>
    </citation>
    <scope>NUCLEOTIDE SEQUENCE</scope>
    <source>
        <strain evidence="7">ATCC 38472_TT</strain>
    </source>
</reference>
<dbReference type="InterPro" id="IPR011993">
    <property type="entry name" value="PH-like_dom_sf"/>
</dbReference>
<feature type="region of interest" description="Disordered" evidence="4">
    <location>
        <begin position="3513"/>
        <end position="3536"/>
    </location>
</feature>
<dbReference type="SUPFAM" id="SSF50729">
    <property type="entry name" value="PH domain-like"/>
    <property type="match status" value="1"/>
</dbReference>
<dbReference type="SUPFAM" id="SSF49562">
    <property type="entry name" value="C2 domain (Calcium/lipid-binding domain, CaLB)"/>
    <property type="match status" value="4"/>
</dbReference>
<feature type="compositionally biased region" description="Basic residues" evidence="4">
    <location>
        <begin position="4397"/>
        <end position="4407"/>
    </location>
</feature>
<evidence type="ECO:0000313" key="7">
    <source>
        <dbReference type="EMBL" id="TMW68436.1"/>
    </source>
</evidence>
<feature type="region of interest" description="Disordered" evidence="4">
    <location>
        <begin position="1445"/>
        <end position="1464"/>
    </location>
</feature>
<keyword evidence="8" id="KW-1185">Reference proteome</keyword>
<feature type="region of interest" description="Disordered" evidence="4">
    <location>
        <begin position="4394"/>
        <end position="4438"/>
    </location>
</feature>
<gene>
    <name evidence="7" type="ORF">Poli38472_005904</name>
</gene>
<dbReference type="Proteomes" id="UP000794436">
    <property type="component" value="Unassembled WGS sequence"/>
</dbReference>
<dbReference type="InterPro" id="IPR000008">
    <property type="entry name" value="C2_dom"/>
</dbReference>
<sequence>MSDAPPAVLKEGYLKKHTRHNNVIGSNWRRRYFRLYPGELVYLLSPQDSVERRRISLGLDSVVTQTNDQGYAHCFSIKMSPTADPLYLQAENEDEKIEWATAVFTAARRTPDVAPSGPEVHRPTSPVTPTPPAPPDRTLLHLNVVEAKGLIAADMSGKSDPYCIVNLVGKNGQLVRSEEVKTSYVTNTLEAVWNQHFTIGKAVDLRTVESVHVELWDHDHITKDSSLGFVKIPLSVFRMSPASTAQSELVDRWFRVEPPQATQNTMFSSLPFGTSGSSSPRREKEEKEVMIKPHGELHLVMSIAGPNLVEFFQSVHLSIAPQNRIVMDGVEHTDNRLEVTVLAAKDLISADFNQSSDPYVELALLDDKGKTIRGESYTTGIKYKTRNPAWENEQYVFGRISRIDEATRLRVRVLDWDKHSKNDPLGTVTIDLDNLSGHNQTQWFDLQPEQGMAIRENLGSVQLTISLVGETPGERKRRVKIHKEVTAKTHEQSKEQLELENAQHELYDAACKLDGARIACAVNDYQARQPQFYGVNGCIHHLNTQIPRAHREKTSTDEIFQARAGVEGQASLEVSVIGTYELRKSGTSMSSNPYAVIEMEPPVCVEECKRTSAPLSPQKSKRIEAMNAAASEARNPMFLKRVQAEVSSHRTKLTKNEMRSEKRLELSQDRPVLKVEIKSGHGFSGVDMGGYSDPYCTLTLTDRTTGKPVDAEKKRTAIVSKTLNPVWENEVFHFGSRFPLSDAGMLLIHVKDHNNIGRSTPLGRVQIPLSELCHGSATSTSISSTAREKRYALTPEPWMKKHAQNLGELCIKTEVVGDATLLAEMLQRDSKGSPEKMLSFLSMSSFSSDPYIAESQGGGLSSINLSSMGEDEDEVTEVIEKGKQIRTSTVVGSSVKWRKEKFTLSLSYPGMFSNGYNDKDVQYTLRLRVLSARKLLLTARTDDSTSSHGRQFLGRLDPTSAYFTVIPVLASGQLDHPARKQSLTVYGTQSPNWPEQEFLFGKQKDISLISYLSLHVYTRDLATEIKRPLQQLLTSQESQQVVRLKRYWVHKVGPSGDVEDDGLEVLPYDQHVLAFRSCADGGRFFPARIRGYVPYPEDEYEVQFEDGVENIEDVRNLFSLDVKGQIKVIHADGSVDIRLINDEETSGMPKKEIYARNVPQMLITPVDGFTSGIEAVMARQIDVKSEESKRWNRLKHTLSALRMEVLSVSDLPNGVQRPGCLVSLLGNPLVKSSNDASRIRKGRNGELIIQGATANPLWKSGEPLVVTIPFANTSEDVSDLFLLEEKLMLLGKIEDKTSSQAKTSEDKKSSDEIDAQQREEILAEDLEVITHCASLLFRVVDQGSDNVPKASHPTIGFVRVDLASLRDGDQELNVKLVPSKGIPYYKQVGSISLQVSCQDASSQKDEVQLKNALKAAGHDVSDTSLVDRRVMVCGTTEWFRQRMAIEQQPKSPTQSTKGSKPSLTRITRRQLLRASLTSAENAQVDAFNAVMTVIMKRVVSILCEIKLFEEFEELASEEMPKFRHIHSVNADPNSDWIGRHINEIDHQTRKDIVVELEMELLDISASDLPREYPAPNIPREEWIQMRAVRQKELQKVGTFFMEDRTSSVVLGLPCCFTGEGMISWMLRAPKVLWRDEWTKYCYDVGIKESSLLHWDDEKLALDPDSIQAPRSRELALIWLNALGDAGYVENVSPSLSTSEANIKYYLVEDKPDRFYRLREVETWLRKIKRDKSLFPLDLVREFDCYQESAGVWHAQSDDANKPSSPKKGKKVESPKNAAKQLPAGEVKSVAEVPVVKKKTYAKKLTEHVEGFLGTTNMFSSLLFSPEVQQNTLLKPVAMKTQQLVAEQLLWEWKYCLFIPAHKSIYMYDEDTSTSPTIIIDMSSTVCHTAYNFAYDAKGGWFEVVNGTVLHKQGDQQYKPLTSDLQEKLLKVKPDGNRIMELKTPNAQRWMQAFVRSGIRVDMKPGQLVILKQVNPTVLQQKCIHYVTDFNPKNLEDSFQRLLNRFFGHDVEASHQEHEQKLRDMRTKLRNELKKSGKIGETVMAYFGKGTFNPKPTNERMYTRGALYSARIVRIRTPFTDAKYRFTQTYELNNAPPAMQNLLVKYKVVDKASWLKLAKSLRDLFLLYDVEYRHAHEVIVEEGMMREHLRANDGDLDSVKVEERCTDLNLVFKASDLEDCITRMVLHSGGRKPLGCVKIPIKMVSPHRSMDVWLPLAPENEMVQKVKLGQLRVQLKLEQTKQVMRSKKTYAALLDEVKDAMAQQQVQPASPTSPSTRFKFRMPSGRSTKQLASSSPAPGFTISRERTFLKVTVVEGRKLITKDYFTSDPFVKLVLVREKDGKEEFTKLKTDVKSSTLSPKWQNQEFVLGKTEATMLSDKKSLILRVMDEDLGSPDDPMGCLRLEFQRDKTGAITGLVLVHADENGNAATKALHLDDQNRIEVDERLLADESAGQKKSDAARGNNGAADGKLGRLRFSVEVIQNENYIDSNAMNTAKVSAAMKTLETKFSLEVALKKAAPAGTNASAFTGDVKQFTCMFIPQGEGGQRIHYDPNAEDLGIGNSLRLAELLQSTSTSDTKATTKILGRTYDMSMVAYFDVKVTAEAQGKLFQGQFGQQGQFRNPENGSVFRNEVIVLKDKDNKGLELHITLDVNIVAIHRAERLQRLLAETFRLVGLQFDGRLINEEASSSLNESETEGRHSSGVGRFLWDACKVHLFPGQNIAQALIAQLHRMALSTKLHWKLTPQLLGFILEHVFLYGEKDRLKYEDAVMLDTVLQRWSHVLQQVNEAKTQLIGHLDGQETPRLMHSLMNECDWSGFEFASIPSASNPSKPGSSDAAVEDYSSPKENLLRVGTKVHALLPPGKHAGVAVDVLLTNGQYVAGTITAEYGDDSFDVAFCTSAKVREEGDEYFSDDEELPPLIVGQTVFVCPIAQAEVAGRDYASGSARPQPGRIGKVEEFDDAHHASTPYRVKYADPQEPQEEWTTRLCLDSMLQHIVGSDLHLQLSKEDFVRVYSLSPETSTDGSASKATGGTRTARVTKNHRNARYDVEYLDGQQPATEKQVPRDRLEPGMDKTLYQGEVKQVYLEEAKGTFAIKYDLVLKNGDAVDGLVRDQLRVHSECLATDKVVLASLFAPGLNIQDKNSASTTHTEIAKRVSAAWSSECVVKVYVMMRTKPQSIHLRDNVSTKHLQAKIHERDEHKPRFVDQCHGYVRGENFSEVEESALQNIYATRGHIERRKSTEQDELDVDNCFCLYLAPQPRIALHGMLRISPGETPKSRALFASLLGFAVSNRARCSRLLQRLLRSAASEHMPLNRKERVVAMKKINVCFYREAAANVTLNALTSTCDGTIVKGDKEVVMRRIELAHVCLQVVFDITVPHNNRGSLSDALTVANQDAGNILSRLVGVKMLELVAESGGTGIGDSLDEGRWLFSSESSAASSSLVLEILDASGKKDSKPALSLEMTPLENQRLSVQDVHGNMVELCLPVESILREAHMRRQLAPYYTAEVLGGPISTETEGQTPSHPTIARSTSKPPPSYRVKFEDSSGETSVLLKDIKFDTLRLQVVQASQLILKEKMGEGNITVDILLKSSDFKPQLEGDAVLKTPFGLSLTEAGDIVKDLNNKPCTRSLTLKKQQNATDWLAPADSSCSFGLPSFDISRVSGVVIKLHSDSTKKLVGETFIPIKDIQVVKQNESITQVSTASSEQPVSASKQTFSLYRTEQGHRYVVGKIKLQVERTQQIKTGDVVQAKRFKDEEDAWSISESELLATTLKVEEDQLLRGLLATGVLAPSGGHTLLTDVRHQELQLQKLVTAETISNAMHGIYATKSDASPTMLTLKDGSQVNTSGLLDQLRQLMASTRWFIADTAAEFGIHSSGKRLPWSSDQVKDDTVAMVRDQVVVMRANVTNAMTRVRRTILKLYNMYHHRLIPTLQRLYELDAMGDHIDVKAGEQLLAFFEDEVEDLNPRDQTVYRRVYRRLRLMKIAQVLQDIMQTTLRVTIMDQDHALGDVDIGTAFIPLLDLLDQLEHDNYYDLTKTRQGMRENPVALRGQASAKLMAATPNPNDKKPGKVHLRIHLSYSESSLLEQATNVYKFIKAKYIVQHETARRRINAAVIPAQRRRWMTIKGYLDELKFQSLGKLHWERTPVLLSLVWDIFVTTSQEGKSAKNDDSEHHLEGLAERASDYRAAVVEVHKRWANLQPMLEELLKIQGATQIHAQRTPELLGIIEREVEGLDLVLSTAWQQVHQKWMVLYNALEELAGMQERNKLHLGRAPQLLNLVTQKCSKGLNERHADAVSNVQFRWMAITQRDGPLCELRLMEKNGLHWRRTHELVMLLNEQCEGFAEIDAKALESVHRRWEQVQEWLDDIVQMQEQHRIDCEATPFILKQIHLLDKEGARSKQRSKTKHADKKTLQSPLSSQKGAGSSRLSQVSSASGAAPTEAEVITEVDVGRLEGLVEWYAIEEAKRELERIPHHRITTDHDKNNWLPYSQGGKDTRLIITQEEMAITAQNIRMALVDRGVIPHMSTFDGLSPAPAMSPTRSSSSSSTATTALPKDLMKEIQELERAIENKHLDDTAHSYVQWNPERVAELYLVIESLGKSDLLWKIEHVVNTSKELEVPSNFLKLLEAMKMRQIPTTEMEDLVRTLTMTMQKEELLRRGVDVPSNANFTAVLALMHRHQVKDVTLPNETSAIQTLLQERGMDKKGDAVFLRGMRIGTQSWHAEDQSSKKTPGRIDGAVINSNLGIMDTQIEQLRKSLLFEALRKRNSVVKTFPGQTQIFTEEDLAECTEVDTSGDYMTLIERFQQLLIQESYTKRLAEYAALDRCMRALLRVPRDQVVTKEDIALALQSVGSRFRLPLEAFTREELIEAASQGRIRTPTEEMLSRCPSGRNAKAMAHYAAVSYAAMVFEETASFPSRLDPVSMRFVDAMPYDESSSVNGMSIPKDRSRMNLKQYVIDWLMGSEESIVQIQRRIGEYQRQRLMWATAAYTLRNRWFHRAHGWCDALSEGAGVKVLMEKLLVFAASNKMHMMDTEALLNEINQKCVNLRARERQAKESLELVYHANLEMLEKLVGHAEKCINNRRLHTEDTPALLHAIEQVCIVPQGLSLRHREAYHVVTSHWIPHRARLAELVQMHKEGTFSIHRTPELLSAMEFHTEGIGGAEALSEEKIVAMAHASQTTEDVQQQFFHKKVDEIRRGQRKQASSLQLDLQGLNTDRDVVLEEMKEEQAGNNNEWQSLSPSKRVVQPLSPLDKQTSWKMSAETTGSPKASAVILENRPTVEKRRKSSIGDEIKEILRSPSKWLMAASEPEARIRPEQFFPLAVSHNVATSEANVAAVPASGASNNTPTTT</sequence>
<dbReference type="CDD" id="cd00821">
    <property type="entry name" value="PH"/>
    <property type="match status" value="1"/>
</dbReference>
<keyword evidence="1" id="KW-0479">Metal-binding</keyword>
<dbReference type="GO" id="GO:0005509">
    <property type="term" value="F:calcium ion binding"/>
    <property type="evidence" value="ECO:0007669"/>
    <property type="project" value="TreeGrafter"/>
</dbReference>
<feature type="compositionally biased region" description="Polar residues" evidence="4">
    <location>
        <begin position="1448"/>
        <end position="1464"/>
    </location>
</feature>
<organism evidence="7 8">
    <name type="scientific">Pythium oligandrum</name>
    <name type="common">Mycoparasitic fungus</name>
    <dbReference type="NCBI Taxonomy" id="41045"/>
    <lineage>
        <taxon>Eukaryota</taxon>
        <taxon>Sar</taxon>
        <taxon>Stramenopiles</taxon>
        <taxon>Oomycota</taxon>
        <taxon>Peronosporomycetes</taxon>
        <taxon>Pythiales</taxon>
        <taxon>Pythiaceae</taxon>
        <taxon>Pythium</taxon>
    </lineage>
</organism>